<dbReference type="InterPro" id="IPR009959">
    <property type="entry name" value="Cyclase_SnoaL-like"/>
</dbReference>
<dbReference type="Pfam" id="PF07366">
    <property type="entry name" value="SnoaL"/>
    <property type="match status" value="1"/>
</dbReference>
<name>A0ABU2A3N4_9BURK</name>
<keyword evidence="2" id="KW-1185">Reference proteome</keyword>
<dbReference type="InterPro" id="IPR032710">
    <property type="entry name" value="NTF2-like_dom_sf"/>
</dbReference>
<dbReference type="PANTHER" id="PTHR38436:SF1">
    <property type="entry name" value="ESTER CYCLASE"/>
    <property type="match status" value="1"/>
</dbReference>
<dbReference type="Proteomes" id="UP001180825">
    <property type="component" value="Unassembled WGS sequence"/>
</dbReference>
<evidence type="ECO:0000313" key="1">
    <source>
        <dbReference type="EMBL" id="MDR7331122.1"/>
    </source>
</evidence>
<dbReference type="EMBL" id="JAVDXV010000001">
    <property type="protein sequence ID" value="MDR7331122.1"/>
    <property type="molecule type" value="Genomic_DNA"/>
</dbReference>
<comment type="caution">
    <text evidence="1">The sequence shown here is derived from an EMBL/GenBank/DDBJ whole genome shotgun (WGS) entry which is preliminary data.</text>
</comment>
<gene>
    <name evidence="1" type="ORF">J2X21_000234</name>
</gene>
<dbReference type="RefSeq" id="WP_310323845.1">
    <property type="nucleotide sequence ID" value="NZ_JAVDXV010000001.1"/>
</dbReference>
<sequence>MTSTWPARLRHANEAVLEQGRHEATADFFAKSYVAHVAGQTMNGHAAVASVVDALRHAVPDLRVDVEILVEGDDRVAWLRTCRGTQSGAFKGFPASGKPLVWRDMVVSRFERGLIAEEWVVTDLAERLLLARKG</sequence>
<dbReference type="PANTHER" id="PTHR38436">
    <property type="entry name" value="POLYKETIDE CYCLASE SNOAL-LIKE DOMAIN"/>
    <property type="match status" value="1"/>
</dbReference>
<proteinExistence type="predicted"/>
<dbReference type="SUPFAM" id="SSF54427">
    <property type="entry name" value="NTF2-like"/>
    <property type="match status" value="1"/>
</dbReference>
<organism evidence="1 2">
    <name type="scientific">Roseateles asaccharophilus</name>
    <dbReference type="NCBI Taxonomy" id="582607"/>
    <lineage>
        <taxon>Bacteria</taxon>
        <taxon>Pseudomonadati</taxon>
        <taxon>Pseudomonadota</taxon>
        <taxon>Betaproteobacteria</taxon>
        <taxon>Burkholderiales</taxon>
        <taxon>Sphaerotilaceae</taxon>
        <taxon>Roseateles</taxon>
    </lineage>
</organism>
<dbReference type="Gene3D" id="3.10.450.50">
    <property type="match status" value="1"/>
</dbReference>
<protein>
    <submittedName>
        <fullName evidence="1">Steroid delta-isomerase-like uncharacterized protein</fullName>
    </submittedName>
</protein>
<accession>A0ABU2A3N4</accession>
<reference evidence="1 2" key="1">
    <citation type="submission" date="2023-07" db="EMBL/GenBank/DDBJ databases">
        <title>Sorghum-associated microbial communities from plants grown in Nebraska, USA.</title>
        <authorList>
            <person name="Schachtman D."/>
        </authorList>
    </citation>
    <scope>NUCLEOTIDE SEQUENCE [LARGE SCALE GENOMIC DNA]</scope>
    <source>
        <strain evidence="1 2">BE316</strain>
    </source>
</reference>
<evidence type="ECO:0000313" key="2">
    <source>
        <dbReference type="Proteomes" id="UP001180825"/>
    </source>
</evidence>